<dbReference type="SUPFAM" id="SSF49899">
    <property type="entry name" value="Concanavalin A-like lectins/glucanases"/>
    <property type="match status" value="1"/>
</dbReference>
<evidence type="ECO:0000313" key="8">
    <source>
        <dbReference type="EMBL" id="KAJ8448824.1"/>
    </source>
</evidence>
<feature type="signal peptide" evidence="5">
    <location>
        <begin position="1"/>
        <end position="22"/>
    </location>
</feature>
<keyword evidence="5" id="KW-0732">Signal</keyword>
<evidence type="ECO:0000259" key="7">
    <source>
        <dbReference type="Pfam" id="PF08244"/>
    </source>
</evidence>
<dbReference type="CDD" id="cd18624">
    <property type="entry name" value="GH32_Fruct1-like"/>
    <property type="match status" value="1"/>
</dbReference>
<evidence type="ECO:0000313" key="9">
    <source>
        <dbReference type="Proteomes" id="UP001153076"/>
    </source>
</evidence>
<dbReference type="Gene3D" id="2.60.120.560">
    <property type="entry name" value="Exo-inulinase, domain 1"/>
    <property type="match status" value="1"/>
</dbReference>
<comment type="caution">
    <text evidence="8">The sequence shown here is derived from an EMBL/GenBank/DDBJ whole genome shotgun (WGS) entry which is preliminary data.</text>
</comment>
<feature type="domain" description="Glycosyl hydrolase family 32 N-terminal" evidence="6">
    <location>
        <begin position="51"/>
        <end position="366"/>
    </location>
</feature>
<dbReference type="OrthoDB" id="202537at2759"/>
<reference evidence="8" key="1">
    <citation type="submission" date="2022-04" db="EMBL/GenBank/DDBJ databases">
        <title>Carnegiea gigantea Genome sequencing and assembly v2.</title>
        <authorList>
            <person name="Copetti D."/>
            <person name="Sanderson M.J."/>
            <person name="Burquez A."/>
            <person name="Wojciechowski M.F."/>
        </authorList>
    </citation>
    <scope>NUCLEOTIDE SEQUENCE</scope>
    <source>
        <strain evidence="8">SGP5-SGP5p</strain>
        <tissue evidence="8">Aerial part</tissue>
    </source>
</reference>
<name>A0A9Q1KTV5_9CARY</name>
<protein>
    <submittedName>
        <fullName evidence="8">Uncharacterized protein</fullName>
    </submittedName>
</protein>
<dbReference type="AlphaFoldDB" id="A0A9Q1KTV5"/>
<dbReference type="InterPro" id="IPR023296">
    <property type="entry name" value="Glyco_hydro_beta-prop_sf"/>
</dbReference>
<evidence type="ECO:0000259" key="6">
    <source>
        <dbReference type="Pfam" id="PF00251"/>
    </source>
</evidence>
<dbReference type="EMBL" id="JAKOGI010000027">
    <property type="protein sequence ID" value="KAJ8448824.1"/>
    <property type="molecule type" value="Genomic_DNA"/>
</dbReference>
<evidence type="ECO:0000256" key="3">
    <source>
        <dbReference type="ARBA" id="ARBA00023295"/>
    </source>
</evidence>
<sequence>MDSMAVLVLWAAFSCFLAVANGLQTAGLSKNGSIPSSMAARTKQPYRTAYHFQPPKNWMNGPVYYKGVYHLFYQYNPYAAIWGNMTWGHAISYDLVNWVHLEYALNPTEPYDLGGCYSGSITILPDGKPVILYTGADTQNFQSQNLAFPKDPSDPLLREWVKSPSNPVIPANDGDIDPANFRDPTTAWQGPDGLWRVLIGGKIDGRGLAFLYQSNDLITWTRNEKPLHSSAKTGMWECPDFYPVKISGKNGVENYVETKYSTFVLKASFVDHDHYILGHYKAKTNEFDIETEDFMEGNTDWRYDYGAKFYASKTFFDGGKRRRILWAWVPESDTRADDIKKGWSGLQSIPRALWLSTRGKQLVQWPIREIESLRKEKVEIKGTELNSGSLIEVRGITAAQADVEVSFELPSLDEAELMEPTWVDPQLLCSQKNAKVKGAAGPFGLLVLASKNFTEQTAIFFRIFKNHDGHVVLMCSDLSRSSLRKEVDKTSFGAFVDIDPPQEKISLRTLIDHSVIESFGGEGKACITSRVYPVLAVGKEAKLYAFNNGNLSIKISKLNAWSMKEASIVPLTKRRKPPA</sequence>
<keyword evidence="3 4" id="KW-0326">Glycosidase</keyword>
<dbReference type="Pfam" id="PF08244">
    <property type="entry name" value="Glyco_hydro_32C"/>
    <property type="match status" value="1"/>
</dbReference>
<keyword evidence="9" id="KW-1185">Reference proteome</keyword>
<dbReference type="SUPFAM" id="SSF75005">
    <property type="entry name" value="Arabinanase/levansucrase/invertase"/>
    <property type="match status" value="1"/>
</dbReference>
<proteinExistence type="inferred from homology"/>
<dbReference type="FunFam" id="2.60.120.560:FF:000002">
    <property type="entry name" value="Beta-fructofuranosidase, insoluble isoenzyme CWINV1"/>
    <property type="match status" value="1"/>
</dbReference>
<evidence type="ECO:0000256" key="2">
    <source>
        <dbReference type="ARBA" id="ARBA00022801"/>
    </source>
</evidence>
<feature type="domain" description="Glycosyl hydrolase family 32 C-terminal" evidence="7">
    <location>
        <begin position="369"/>
        <end position="562"/>
    </location>
</feature>
<feature type="chain" id="PRO_5040267760" evidence="5">
    <location>
        <begin position="23"/>
        <end position="579"/>
    </location>
</feature>
<dbReference type="SMART" id="SM00640">
    <property type="entry name" value="Glyco_32"/>
    <property type="match status" value="1"/>
</dbReference>
<keyword evidence="2 4" id="KW-0378">Hydrolase</keyword>
<dbReference type="Proteomes" id="UP001153076">
    <property type="component" value="Unassembled WGS sequence"/>
</dbReference>
<evidence type="ECO:0000256" key="5">
    <source>
        <dbReference type="SAM" id="SignalP"/>
    </source>
</evidence>
<dbReference type="InterPro" id="IPR013189">
    <property type="entry name" value="Glyco_hydro_32_C"/>
</dbReference>
<gene>
    <name evidence="8" type="ORF">Cgig2_011445</name>
</gene>
<dbReference type="Gene3D" id="2.115.10.20">
    <property type="entry name" value="Glycosyl hydrolase domain, family 43"/>
    <property type="match status" value="1"/>
</dbReference>
<dbReference type="GO" id="GO:0004553">
    <property type="term" value="F:hydrolase activity, hydrolyzing O-glycosyl compounds"/>
    <property type="evidence" value="ECO:0007669"/>
    <property type="project" value="InterPro"/>
</dbReference>
<organism evidence="8 9">
    <name type="scientific">Carnegiea gigantea</name>
    <dbReference type="NCBI Taxonomy" id="171969"/>
    <lineage>
        <taxon>Eukaryota</taxon>
        <taxon>Viridiplantae</taxon>
        <taxon>Streptophyta</taxon>
        <taxon>Embryophyta</taxon>
        <taxon>Tracheophyta</taxon>
        <taxon>Spermatophyta</taxon>
        <taxon>Magnoliopsida</taxon>
        <taxon>eudicotyledons</taxon>
        <taxon>Gunneridae</taxon>
        <taxon>Pentapetalae</taxon>
        <taxon>Caryophyllales</taxon>
        <taxon>Cactineae</taxon>
        <taxon>Cactaceae</taxon>
        <taxon>Cactoideae</taxon>
        <taxon>Echinocereeae</taxon>
        <taxon>Carnegiea</taxon>
    </lineage>
</organism>
<dbReference type="InterPro" id="IPR013148">
    <property type="entry name" value="Glyco_hydro_32_N"/>
</dbReference>
<dbReference type="InterPro" id="IPR050551">
    <property type="entry name" value="Fructan_Metab_Enzymes"/>
</dbReference>
<accession>A0A9Q1KTV5</accession>
<evidence type="ECO:0000256" key="4">
    <source>
        <dbReference type="RuleBase" id="RU362110"/>
    </source>
</evidence>
<dbReference type="InterPro" id="IPR013320">
    <property type="entry name" value="ConA-like_dom_sf"/>
</dbReference>
<evidence type="ECO:0000256" key="1">
    <source>
        <dbReference type="ARBA" id="ARBA00009902"/>
    </source>
</evidence>
<dbReference type="PANTHER" id="PTHR31953">
    <property type="entry name" value="BETA-FRUCTOFURANOSIDASE, INSOLUBLE ISOENZYME CWINV1-RELATED"/>
    <property type="match status" value="1"/>
</dbReference>
<dbReference type="Pfam" id="PF00251">
    <property type="entry name" value="Glyco_hydro_32N"/>
    <property type="match status" value="1"/>
</dbReference>
<comment type="similarity">
    <text evidence="1 4">Belongs to the glycosyl hydrolase 32 family.</text>
</comment>
<dbReference type="InterPro" id="IPR001362">
    <property type="entry name" value="Glyco_hydro_32"/>
</dbReference>
<dbReference type="GO" id="GO:0005975">
    <property type="term" value="P:carbohydrate metabolic process"/>
    <property type="evidence" value="ECO:0007669"/>
    <property type="project" value="InterPro"/>
</dbReference>